<organism evidence="6 7">
    <name type="scientific">Saccharopolyspora griseoalba</name>
    <dbReference type="NCBI Taxonomy" id="1431848"/>
    <lineage>
        <taxon>Bacteria</taxon>
        <taxon>Bacillati</taxon>
        <taxon>Actinomycetota</taxon>
        <taxon>Actinomycetes</taxon>
        <taxon>Pseudonocardiales</taxon>
        <taxon>Pseudonocardiaceae</taxon>
        <taxon>Saccharopolyspora</taxon>
    </lineage>
</organism>
<evidence type="ECO:0000256" key="1">
    <source>
        <dbReference type="ARBA" id="ARBA00023015"/>
    </source>
</evidence>
<comment type="caution">
    <text evidence="6">The sequence shown here is derived from an EMBL/GenBank/DDBJ whole genome shotgun (WGS) entry which is preliminary data.</text>
</comment>
<dbReference type="Proteomes" id="UP001596504">
    <property type="component" value="Unassembled WGS sequence"/>
</dbReference>
<keyword evidence="7" id="KW-1185">Reference proteome</keyword>
<dbReference type="SUPFAM" id="SSF48498">
    <property type="entry name" value="Tetracyclin repressor-like, C-terminal domain"/>
    <property type="match status" value="1"/>
</dbReference>
<evidence type="ECO:0000313" key="7">
    <source>
        <dbReference type="Proteomes" id="UP001596504"/>
    </source>
</evidence>
<dbReference type="InterPro" id="IPR001647">
    <property type="entry name" value="HTH_TetR"/>
</dbReference>
<sequence>MQLQLRSGVLFVTPAERAETKRDLIVEEASRLMYERGTGLGVDTLVSEIGVAKMTLYKHFPTKTDLIVACLEHLDDCHRARLSGQVDWSSSPAERLLSVFDSLREWFAMPSFRGCAFVNATVELADTSPPVRNAVREHKNAMRAWVVKLVEECELPNANFVASQIAQLMEGATTTALLERDPAVADVAQATALQVLDKAKASTGASAPLRR</sequence>
<feature type="domain" description="HTH tetR-type" evidence="5">
    <location>
        <begin position="19"/>
        <end position="78"/>
    </location>
</feature>
<proteinExistence type="predicted"/>
<dbReference type="SUPFAM" id="SSF46689">
    <property type="entry name" value="Homeodomain-like"/>
    <property type="match status" value="1"/>
</dbReference>
<reference evidence="7" key="1">
    <citation type="journal article" date="2019" name="Int. J. Syst. Evol. Microbiol.">
        <title>The Global Catalogue of Microorganisms (GCM) 10K type strain sequencing project: providing services to taxonomists for standard genome sequencing and annotation.</title>
        <authorList>
            <consortium name="The Broad Institute Genomics Platform"/>
            <consortium name="The Broad Institute Genome Sequencing Center for Infectious Disease"/>
            <person name="Wu L."/>
            <person name="Ma J."/>
        </authorList>
    </citation>
    <scope>NUCLEOTIDE SEQUENCE [LARGE SCALE GENOMIC DNA]</scope>
    <source>
        <strain evidence="7">WLHS5</strain>
    </source>
</reference>
<gene>
    <name evidence="6" type="ORF">ACFQRI_00030</name>
</gene>
<dbReference type="PANTHER" id="PTHR47506:SF1">
    <property type="entry name" value="HTH-TYPE TRANSCRIPTIONAL REGULATOR YJDC"/>
    <property type="match status" value="1"/>
</dbReference>
<feature type="DNA-binding region" description="H-T-H motif" evidence="4">
    <location>
        <begin position="41"/>
        <end position="60"/>
    </location>
</feature>
<evidence type="ECO:0000259" key="5">
    <source>
        <dbReference type="PROSITE" id="PS50977"/>
    </source>
</evidence>
<dbReference type="Pfam" id="PF16925">
    <property type="entry name" value="TetR_C_13"/>
    <property type="match status" value="1"/>
</dbReference>
<dbReference type="Pfam" id="PF00440">
    <property type="entry name" value="TetR_N"/>
    <property type="match status" value="1"/>
</dbReference>
<evidence type="ECO:0000313" key="6">
    <source>
        <dbReference type="EMBL" id="MFC7339778.1"/>
    </source>
</evidence>
<evidence type="ECO:0000256" key="3">
    <source>
        <dbReference type="ARBA" id="ARBA00023163"/>
    </source>
</evidence>
<name>A0ABW2LEM8_9PSEU</name>
<dbReference type="InterPro" id="IPR011075">
    <property type="entry name" value="TetR_C"/>
</dbReference>
<dbReference type="Gene3D" id="1.10.357.10">
    <property type="entry name" value="Tetracycline Repressor, domain 2"/>
    <property type="match status" value="1"/>
</dbReference>
<keyword evidence="2 4" id="KW-0238">DNA-binding</keyword>
<protein>
    <submittedName>
        <fullName evidence="6">TetR/AcrR family transcriptional regulator</fullName>
    </submittedName>
</protein>
<dbReference type="EMBL" id="JBHTCJ010000001">
    <property type="protein sequence ID" value="MFC7339778.1"/>
    <property type="molecule type" value="Genomic_DNA"/>
</dbReference>
<dbReference type="PRINTS" id="PR00455">
    <property type="entry name" value="HTHTETR"/>
</dbReference>
<dbReference type="InterPro" id="IPR036271">
    <property type="entry name" value="Tet_transcr_reg_TetR-rel_C_sf"/>
</dbReference>
<evidence type="ECO:0000256" key="2">
    <source>
        <dbReference type="ARBA" id="ARBA00023125"/>
    </source>
</evidence>
<evidence type="ECO:0000256" key="4">
    <source>
        <dbReference type="PROSITE-ProRule" id="PRU00335"/>
    </source>
</evidence>
<accession>A0ABW2LEM8</accession>
<dbReference type="RefSeq" id="WP_380662616.1">
    <property type="nucleotide sequence ID" value="NZ_JBHTCJ010000001.1"/>
</dbReference>
<dbReference type="PROSITE" id="PS50977">
    <property type="entry name" value="HTH_TETR_2"/>
    <property type="match status" value="1"/>
</dbReference>
<dbReference type="PANTHER" id="PTHR47506">
    <property type="entry name" value="TRANSCRIPTIONAL REGULATORY PROTEIN"/>
    <property type="match status" value="1"/>
</dbReference>
<keyword evidence="1" id="KW-0805">Transcription regulation</keyword>
<dbReference type="InterPro" id="IPR009057">
    <property type="entry name" value="Homeodomain-like_sf"/>
</dbReference>
<keyword evidence="3" id="KW-0804">Transcription</keyword>